<gene>
    <name evidence="2" type="ORF">MP11Mi_08270</name>
</gene>
<dbReference type="RefSeq" id="WP_420041033.1">
    <property type="nucleotide sequence ID" value="NZ_CP128986.1"/>
</dbReference>
<feature type="transmembrane region" description="Helical" evidence="1">
    <location>
        <begin position="272"/>
        <end position="297"/>
    </location>
</feature>
<evidence type="ECO:0000313" key="2">
    <source>
        <dbReference type="EMBL" id="WOC11750.1"/>
    </source>
</evidence>
<keyword evidence="1" id="KW-1133">Transmembrane helix</keyword>
<keyword evidence="1" id="KW-0472">Membrane</keyword>
<feature type="transmembrane region" description="Helical" evidence="1">
    <location>
        <begin position="132"/>
        <end position="153"/>
    </location>
</feature>
<organism evidence="2">
    <name type="scientific">Gordonia sp. MP11Mi</name>
    <dbReference type="NCBI Taxonomy" id="3022769"/>
    <lineage>
        <taxon>Bacteria</taxon>
        <taxon>Bacillati</taxon>
        <taxon>Actinomycetota</taxon>
        <taxon>Actinomycetes</taxon>
        <taxon>Mycobacteriales</taxon>
        <taxon>Gordoniaceae</taxon>
        <taxon>Gordonia</taxon>
    </lineage>
</organism>
<dbReference type="EMBL" id="CP128986">
    <property type="protein sequence ID" value="WOC11750.1"/>
    <property type="molecule type" value="Genomic_DNA"/>
</dbReference>
<reference evidence="2" key="1">
    <citation type="submission" date="2023-06" db="EMBL/GenBank/DDBJ databases">
        <title>Gordonia sp. nov. and Pseudochrobactrum sp. nov., two species isolated from the burying beetle Nicrophorus vespilloides.</title>
        <authorList>
            <person name="Poehlein A."/>
            <person name="Guzman J."/>
            <person name="Daniel R."/>
            <person name="Vilcinskas A."/>
        </authorList>
    </citation>
    <scope>NUCLEOTIDE SEQUENCE</scope>
    <source>
        <strain evidence="2">MP11Mi</strain>
    </source>
</reference>
<feature type="transmembrane region" description="Helical" evidence="1">
    <location>
        <begin position="207"/>
        <end position="228"/>
    </location>
</feature>
<dbReference type="AlphaFoldDB" id="A0AA97CV40"/>
<evidence type="ECO:0000256" key="1">
    <source>
        <dbReference type="SAM" id="Phobius"/>
    </source>
</evidence>
<proteinExistence type="predicted"/>
<keyword evidence="1" id="KW-0812">Transmembrane</keyword>
<feature type="transmembrane region" description="Helical" evidence="1">
    <location>
        <begin position="317"/>
        <end position="339"/>
    </location>
</feature>
<feature type="transmembrane region" description="Helical" evidence="1">
    <location>
        <begin position="240"/>
        <end position="260"/>
    </location>
</feature>
<sequence length="372" mass="39662">MNDRPLEPSAELNQLSGLVSRFDAARRTAVSIEDLRAFAVVKDARATAGSLPVTEESAAASVHAARVATARAIVVAVDDLDGAALGIPVKPPVGAGHELGVVARRAVVGLRSVPRRAAGELRHVVADRPHSILIRLAITIVVCLGLVAFYEFSGWSNYTAAQLMLYLYSGLIGSVVCTNALCFEAGRTRELLRSGEPLWRILVIKNLTMAGLLLVSAAPVIALLVAGPSQSSLAAVVDQFLVMILVWMGVANVLSVVAPLRQEPLSARLHDGTWLPYLVSFAVSYGVGLTVNLMIFWRLWARQSAGEQMTGGAVSAFILVLVSSVLLWCLLTVFATVCAQNKELRRALDREMVSYGEPARGISDESRSSAPG</sequence>
<feature type="transmembrane region" description="Helical" evidence="1">
    <location>
        <begin position="165"/>
        <end position="186"/>
    </location>
</feature>
<accession>A0AA97CV40</accession>
<protein>
    <submittedName>
        <fullName evidence="2">Uncharacterized protein</fullName>
    </submittedName>
</protein>
<name>A0AA97CV40_9ACTN</name>